<dbReference type="AlphaFoldDB" id="A0A173SQZ0"/>
<dbReference type="EMBL" id="CYYC01000011">
    <property type="protein sequence ID" value="CUM93124.1"/>
    <property type="molecule type" value="Genomic_DNA"/>
</dbReference>
<organism evidence="3 4">
    <name type="scientific">Anaerobutyricum hallii</name>
    <dbReference type="NCBI Taxonomy" id="39488"/>
    <lineage>
        <taxon>Bacteria</taxon>
        <taxon>Bacillati</taxon>
        <taxon>Bacillota</taxon>
        <taxon>Clostridia</taxon>
        <taxon>Lachnospirales</taxon>
        <taxon>Lachnospiraceae</taxon>
        <taxon>Anaerobutyricum</taxon>
    </lineage>
</organism>
<feature type="transmembrane region" description="Helical" evidence="1">
    <location>
        <begin position="97"/>
        <end position="115"/>
    </location>
</feature>
<accession>A0A173SQZ0</accession>
<feature type="transmembrane region" description="Helical" evidence="1">
    <location>
        <begin position="135"/>
        <end position="156"/>
    </location>
</feature>
<evidence type="ECO:0000313" key="4">
    <source>
        <dbReference type="Proteomes" id="UP000095390"/>
    </source>
</evidence>
<dbReference type="Proteomes" id="UP000095390">
    <property type="component" value="Unassembled WGS sequence"/>
</dbReference>
<feature type="transmembrane region" description="Helical" evidence="1">
    <location>
        <begin position="163"/>
        <end position="185"/>
    </location>
</feature>
<evidence type="ECO:0000259" key="2">
    <source>
        <dbReference type="Pfam" id="PF20047"/>
    </source>
</evidence>
<feature type="transmembrane region" description="Helical" evidence="1">
    <location>
        <begin position="58"/>
        <end position="77"/>
    </location>
</feature>
<feature type="transmembrane region" description="Helical" evidence="1">
    <location>
        <begin position="300"/>
        <end position="324"/>
    </location>
</feature>
<keyword evidence="1" id="KW-1133">Transmembrane helix</keyword>
<dbReference type="OrthoDB" id="1643401at2"/>
<reference evidence="3 4" key="1">
    <citation type="submission" date="2015-09" db="EMBL/GenBank/DDBJ databases">
        <authorList>
            <consortium name="Pathogen Informatics"/>
        </authorList>
    </citation>
    <scope>NUCLEOTIDE SEQUENCE [LARGE SCALE GENOMIC DNA]</scope>
    <source>
        <strain evidence="3 4">2789STDY5834966</strain>
    </source>
</reference>
<feature type="transmembrane region" description="Helical" evidence="1">
    <location>
        <begin position="274"/>
        <end position="294"/>
    </location>
</feature>
<feature type="transmembrane region" description="Helical" evidence="1">
    <location>
        <begin position="21"/>
        <end position="38"/>
    </location>
</feature>
<gene>
    <name evidence="3" type="ORF">ERS852578_01148</name>
</gene>
<evidence type="ECO:0000313" key="3">
    <source>
        <dbReference type="EMBL" id="CUM93124.1"/>
    </source>
</evidence>
<keyword evidence="1" id="KW-0812">Transmembrane</keyword>
<name>A0A173SQZ0_9FIRM</name>
<evidence type="ECO:0000256" key="1">
    <source>
        <dbReference type="SAM" id="Phobius"/>
    </source>
</evidence>
<protein>
    <recommendedName>
        <fullName evidence="2">DUF6449 domain-containing protein</fullName>
    </recommendedName>
</protein>
<feature type="transmembrane region" description="Helical" evidence="1">
    <location>
        <begin position="235"/>
        <end position="254"/>
    </location>
</feature>
<dbReference type="Pfam" id="PF20047">
    <property type="entry name" value="DUF6449"/>
    <property type="match status" value="1"/>
</dbReference>
<dbReference type="InterPro" id="IPR045611">
    <property type="entry name" value="DUF6449"/>
</dbReference>
<dbReference type="RefSeq" id="WP_022169679.1">
    <property type="nucleotide sequence ID" value="NZ_CATVSP010000071.1"/>
</dbReference>
<feature type="transmembrane region" description="Helical" evidence="1">
    <location>
        <begin position="336"/>
        <end position="357"/>
    </location>
</feature>
<feature type="domain" description="DUF6449" evidence="2">
    <location>
        <begin position="451"/>
        <end position="550"/>
    </location>
</feature>
<sequence length="675" mass="76537">MTSRISYSKPSRENRKRMLGMTIITVLTFFIKAVFLVMGVNECSSHTEVLRLFQPNMGMASVVIVLAACSAAVSLYYLHSRKQTDFYESLPIKRATLFRLVVQNSLFIFLIPLVIEEAIEFVIAQQQISGGGWEIVSSSLWYLLIFAATWLTMALAMIMTGNIIVGILGFGVFASYFPIVIYNIFPIYAGSFFATYSGNTADNVYNNITSYLSPVWVGLRGMADINSGRETQIKYMMILLLWIVGLYVLCRTLYNKRPAESAGRAMAFTKANTVIKVLLVIPSALYSGIIFYSLGNARYIFWLIFGVVFGVFVIHALIECIYEFDVRAIFCHKKQLIVIMLGSLFIMASFSADLFGYDRYIPKASRVDSIEIKPLGVNSYGYWGKGEERSGLNGEEKQLALSVIKESVEVKNNAETSSSEYYEKNSKFLFFSSVSKKEVMRGDIEISTTFYMKNGNRKVRNYILRSQKAKELYNKLYATREFKKNIYSLYTRDYNDIKEITWSGIETEYLNLTKEEKKQFFDTYLSELDGLSYTDVQKTVPVGNIDISIGGTMGSENAIQDTYYIYPSFKKTLAFLAQKGCAVNQTIDNLDISSIGVEGYDGNTGENIRYGITDKKRINKLKKKLVLQQMENVPGITVINGNMDIQVNYKNKNGENSIYCYSICTDDELQQLLKE</sequence>
<keyword evidence="1" id="KW-0472">Membrane</keyword>
<proteinExistence type="predicted"/>